<protein>
    <submittedName>
        <fullName evidence="2">Uncharacterized protein</fullName>
    </submittedName>
</protein>
<evidence type="ECO:0000313" key="2">
    <source>
        <dbReference type="EMBL" id="THV02707.1"/>
    </source>
</evidence>
<name>A0A4S8MIX4_DENBC</name>
<dbReference type="EMBL" id="ML179074">
    <property type="protein sequence ID" value="THV02707.1"/>
    <property type="molecule type" value="Genomic_DNA"/>
</dbReference>
<evidence type="ECO:0000313" key="3">
    <source>
        <dbReference type="Proteomes" id="UP000297245"/>
    </source>
</evidence>
<evidence type="ECO:0000256" key="1">
    <source>
        <dbReference type="SAM" id="MobiDB-lite"/>
    </source>
</evidence>
<organism evidence="2 3">
    <name type="scientific">Dendrothele bispora (strain CBS 962.96)</name>
    <dbReference type="NCBI Taxonomy" id="1314807"/>
    <lineage>
        <taxon>Eukaryota</taxon>
        <taxon>Fungi</taxon>
        <taxon>Dikarya</taxon>
        <taxon>Basidiomycota</taxon>
        <taxon>Agaricomycotina</taxon>
        <taxon>Agaricomycetes</taxon>
        <taxon>Agaricomycetidae</taxon>
        <taxon>Agaricales</taxon>
        <taxon>Agaricales incertae sedis</taxon>
        <taxon>Dendrothele</taxon>
    </lineage>
</organism>
<dbReference type="Proteomes" id="UP000297245">
    <property type="component" value="Unassembled WGS sequence"/>
</dbReference>
<keyword evidence="3" id="KW-1185">Reference proteome</keyword>
<feature type="compositionally biased region" description="Polar residues" evidence="1">
    <location>
        <begin position="134"/>
        <end position="146"/>
    </location>
</feature>
<dbReference type="AlphaFoldDB" id="A0A4S8MIX4"/>
<gene>
    <name evidence="2" type="ORF">K435DRAFT_792321</name>
</gene>
<sequence length="157" mass="17051">MDPSTDNNTIDETSPFQDRLIMIPYVEYNTAIATVDGPRPAAIVCIWQKPGALLSVNNTCMLTLTKISITHDDTPWVLEPSLILFVLALIQPLLSGPKFPYPTNSPLTDELQPKSPTVKNIRFGMPPPMVNATDTANGVNVSNNTLGDDGGTLAMKR</sequence>
<accession>A0A4S8MIX4</accession>
<feature type="region of interest" description="Disordered" evidence="1">
    <location>
        <begin position="134"/>
        <end position="157"/>
    </location>
</feature>
<proteinExistence type="predicted"/>
<reference evidence="2 3" key="1">
    <citation type="journal article" date="2019" name="Nat. Ecol. Evol.">
        <title>Megaphylogeny resolves global patterns of mushroom evolution.</title>
        <authorList>
            <person name="Varga T."/>
            <person name="Krizsan K."/>
            <person name="Foldi C."/>
            <person name="Dima B."/>
            <person name="Sanchez-Garcia M."/>
            <person name="Sanchez-Ramirez S."/>
            <person name="Szollosi G.J."/>
            <person name="Szarkandi J.G."/>
            <person name="Papp V."/>
            <person name="Albert L."/>
            <person name="Andreopoulos W."/>
            <person name="Angelini C."/>
            <person name="Antonin V."/>
            <person name="Barry K.W."/>
            <person name="Bougher N.L."/>
            <person name="Buchanan P."/>
            <person name="Buyck B."/>
            <person name="Bense V."/>
            <person name="Catcheside P."/>
            <person name="Chovatia M."/>
            <person name="Cooper J."/>
            <person name="Damon W."/>
            <person name="Desjardin D."/>
            <person name="Finy P."/>
            <person name="Geml J."/>
            <person name="Haridas S."/>
            <person name="Hughes K."/>
            <person name="Justo A."/>
            <person name="Karasinski D."/>
            <person name="Kautmanova I."/>
            <person name="Kiss B."/>
            <person name="Kocsube S."/>
            <person name="Kotiranta H."/>
            <person name="LaButti K.M."/>
            <person name="Lechner B.E."/>
            <person name="Liimatainen K."/>
            <person name="Lipzen A."/>
            <person name="Lukacs Z."/>
            <person name="Mihaltcheva S."/>
            <person name="Morgado L.N."/>
            <person name="Niskanen T."/>
            <person name="Noordeloos M.E."/>
            <person name="Ohm R.A."/>
            <person name="Ortiz-Santana B."/>
            <person name="Ovrebo C."/>
            <person name="Racz N."/>
            <person name="Riley R."/>
            <person name="Savchenko A."/>
            <person name="Shiryaev A."/>
            <person name="Soop K."/>
            <person name="Spirin V."/>
            <person name="Szebenyi C."/>
            <person name="Tomsovsky M."/>
            <person name="Tulloss R.E."/>
            <person name="Uehling J."/>
            <person name="Grigoriev I.V."/>
            <person name="Vagvolgyi C."/>
            <person name="Papp T."/>
            <person name="Martin F.M."/>
            <person name="Miettinen O."/>
            <person name="Hibbett D.S."/>
            <person name="Nagy L.G."/>
        </authorList>
    </citation>
    <scope>NUCLEOTIDE SEQUENCE [LARGE SCALE GENOMIC DNA]</scope>
    <source>
        <strain evidence="2 3">CBS 962.96</strain>
    </source>
</reference>